<accession>A0ABW4M1B3</accession>
<protein>
    <submittedName>
        <fullName evidence="1">Uncharacterized protein</fullName>
    </submittedName>
</protein>
<dbReference type="RefSeq" id="WP_377396109.1">
    <property type="nucleotide sequence ID" value="NZ_JBHUEQ010000003.1"/>
</dbReference>
<keyword evidence="2" id="KW-1185">Reference proteome</keyword>
<comment type="caution">
    <text evidence="1">The sequence shown here is derived from an EMBL/GenBank/DDBJ whole genome shotgun (WGS) entry which is preliminary data.</text>
</comment>
<evidence type="ECO:0000313" key="1">
    <source>
        <dbReference type="EMBL" id="MFD1744341.1"/>
    </source>
</evidence>
<dbReference type="EMBL" id="JBHUEQ010000003">
    <property type="protein sequence ID" value="MFD1744341.1"/>
    <property type="molecule type" value="Genomic_DNA"/>
</dbReference>
<name>A0ABW4M1B3_9HYPH</name>
<organism evidence="1 2">
    <name type="scientific">Rhizobium helianthi</name>
    <dbReference type="NCBI Taxonomy" id="1132695"/>
    <lineage>
        <taxon>Bacteria</taxon>
        <taxon>Pseudomonadati</taxon>
        <taxon>Pseudomonadota</taxon>
        <taxon>Alphaproteobacteria</taxon>
        <taxon>Hyphomicrobiales</taxon>
        <taxon>Rhizobiaceae</taxon>
        <taxon>Rhizobium/Agrobacterium group</taxon>
        <taxon>Rhizobium</taxon>
    </lineage>
</organism>
<reference evidence="2" key="1">
    <citation type="journal article" date="2019" name="Int. J. Syst. Evol. Microbiol.">
        <title>The Global Catalogue of Microorganisms (GCM) 10K type strain sequencing project: providing services to taxonomists for standard genome sequencing and annotation.</title>
        <authorList>
            <consortium name="The Broad Institute Genomics Platform"/>
            <consortium name="The Broad Institute Genome Sequencing Center for Infectious Disease"/>
            <person name="Wu L."/>
            <person name="Ma J."/>
        </authorList>
    </citation>
    <scope>NUCLEOTIDE SEQUENCE [LARGE SCALE GENOMIC DNA]</scope>
    <source>
        <strain evidence="2">CG52</strain>
    </source>
</reference>
<gene>
    <name evidence="1" type="ORF">ACFSE1_02595</name>
</gene>
<evidence type="ECO:0000313" key="2">
    <source>
        <dbReference type="Proteomes" id="UP001597322"/>
    </source>
</evidence>
<dbReference type="Proteomes" id="UP001597322">
    <property type="component" value="Unassembled WGS sequence"/>
</dbReference>
<sequence length="89" mass="10372">MRTYYAYHHAEPSPGCFIIRFYHSGGEIRGYIRQIGEPGQKDEIFPGEEMQPEDAFRMADNKNRGDRKRPIFIALSEGVQWNPAWGRLI</sequence>
<proteinExistence type="predicted"/>